<keyword evidence="2" id="KW-1185">Reference proteome</keyword>
<dbReference type="EMBL" id="QGGI01000011">
    <property type="protein sequence ID" value="PWJ91244.1"/>
    <property type="molecule type" value="Genomic_DNA"/>
</dbReference>
<gene>
    <name evidence="1" type="ORF">C7380_11152</name>
</gene>
<evidence type="ECO:0000313" key="2">
    <source>
        <dbReference type="Proteomes" id="UP000245921"/>
    </source>
</evidence>
<dbReference type="AlphaFoldDB" id="A0AA45C699"/>
<dbReference type="RefSeq" id="WP_109605067.1">
    <property type="nucleotide sequence ID" value="NZ_QGGI01000011.1"/>
</dbReference>
<proteinExistence type="predicted"/>
<evidence type="ECO:0000313" key="1">
    <source>
        <dbReference type="EMBL" id="PWJ91244.1"/>
    </source>
</evidence>
<comment type="caution">
    <text evidence="1">The sequence shown here is derived from an EMBL/GenBank/DDBJ whole genome shotgun (WGS) entry which is preliminary data.</text>
</comment>
<dbReference type="Gene3D" id="2.60.40.10">
    <property type="entry name" value="Immunoglobulins"/>
    <property type="match status" value="1"/>
</dbReference>
<dbReference type="InterPro" id="IPR013783">
    <property type="entry name" value="Ig-like_fold"/>
</dbReference>
<evidence type="ECO:0008006" key="3">
    <source>
        <dbReference type="Google" id="ProtNLM"/>
    </source>
</evidence>
<name>A0AA45C699_9BACT</name>
<dbReference type="PANTHER" id="PTHR42754:SF1">
    <property type="entry name" value="LIPOPROTEIN"/>
    <property type="match status" value="1"/>
</dbReference>
<organism evidence="1 2">
    <name type="scientific">Oceanotoga teriensis</name>
    <dbReference type="NCBI Taxonomy" id="515440"/>
    <lineage>
        <taxon>Bacteria</taxon>
        <taxon>Thermotogati</taxon>
        <taxon>Thermotogota</taxon>
        <taxon>Thermotogae</taxon>
        <taxon>Petrotogales</taxon>
        <taxon>Petrotogaceae</taxon>
        <taxon>Oceanotoga</taxon>
    </lineage>
</organism>
<accession>A0AA45C699</accession>
<protein>
    <recommendedName>
        <fullName evidence="3">Fibronectin type-III domain-containing protein</fullName>
    </recommendedName>
</protein>
<dbReference type="PANTHER" id="PTHR42754">
    <property type="entry name" value="ENDOGLUCANASE"/>
    <property type="match status" value="1"/>
</dbReference>
<dbReference type="Proteomes" id="UP000245921">
    <property type="component" value="Unassembled WGS sequence"/>
</dbReference>
<reference evidence="1 2" key="1">
    <citation type="submission" date="2018-05" db="EMBL/GenBank/DDBJ databases">
        <title>Genomic Encyclopedia of Type Strains, Phase IV (KMG-IV): sequencing the most valuable type-strain genomes for metagenomic binning, comparative biology and taxonomic classification.</title>
        <authorList>
            <person name="Goeker M."/>
        </authorList>
    </citation>
    <scope>NUCLEOTIDE SEQUENCE [LARGE SCALE GENOMIC DNA]</scope>
    <source>
        <strain evidence="1 2">DSM 24906</strain>
    </source>
</reference>
<sequence length="1011" mass="118370">MKKSLLFILIFIFSTISFSSIKAVMPKNNQEEVDLKIIFKWSYESDQNDKKVKFRLYISENPNIKEEDLKLNNLFSNFYAGDVLKPQTTYYWKIEALSEGKVIDSQTFRFKTRELQNGDIYQIFFENYKSLIPYGKYFIGINNDSFEIIDENKNKIKTINVKGIIENIYKKEIIYIKTKEKLYLLYPDMIIKEFNFDKKIIKVNEETYITTKNEIYEIKSNKIEKIYSSRENIIDTKIFDQHIIIALKNKIQILDFDMKNIKEINFKEEIQQILTSKNKIFIITKDYIQELDKNYDEIKRLNFKISSDKLNRKYYIHSENMIILAGNNTLQIYNEKLELIKNINYEEKYDYFISLNEDKYVLIGEKIKAFDNNNKNIWSYSSISPLTPISKPYKDGSLISIGITDYVDRYIIFFEEDITNETNYKKVIQKIEQDSNEKENQTKFENTEEKIPKDTENTVEPMKNDEDLINIDHTEPATVENTINEITEEPTPLNITENATKIDLEKEIKSLTQKSTETTKESTITNFTKPATKIDNIKEPNIFEQIFGLVPKYDYKINFDYDEIDEKQIKITWDGTPITDNFIIELNDNKILNTVTTESTEATLTLEKNKNYNLKLFTIKDGKKINLDSKDFKTTNFQKTVILDKLYDEYAYKVVSDENNFYIAGYESRDSWKAKIIKINKNLKEKKEYIFGGDGTDFFKDIIITKDASENANLVAIGDTSSKGLNGDAYIVSITSDGTINYEINYGDFGRDSGISISNIDDESYVVSGNFFTNNRLTDIFVSKYTKDGARIWTNNFGGKNLEIANSVVNNSNQGFIVVGYTRSFGYGKFDIYAINIDYYGKEKWSNVYGDENDDIPVGTIKLGKKYYIIYENEGEEIYHSIVELDENKGFGNSFKQKSEYKEKLLGTKVINDEIYTYGYREKNNKKLGIVYKINIEQKKFEEFLEIELDGDYQIIGLDIQDEYIYTYGNIMTKRNTNNIVITRDIIQQKNQDQIQTKDLEEKKEIKNGIM</sequence>